<dbReference type="RefSeq" id="WP_151527284.1">
    <property type="nucleotide sequence ID" value="NZ_JBNTLZ010000002.1"/>
</dbReference>
<reference evidence="2 3" key="1">
    <citation type="submission" date="2019-10" db="EMBL/GenBank/DDBJ databases">
        <title>Bacillus from the desert of Cuatro Cinegas, Coahuila.</title>
        <authorList>
            <person name="Olmedo-Alvarez G."/>
            <person name="Saldana S."/>
            <person name="Barcelo D."/>
        </authorList>
    </citation>
    <scope>NUCLEOTIDE SEQUENCE [LARGE SCALE GENOMIC DNA]</scope>
    <source>
        <strain evidence="2 3">CH316_11T</strain>
    </source>
</reference>
<feature type="transmembrane region" description="Helical" evidence="1">
    <location>
        <begin position="653"/>
        <end position="675"/>
    </location>
</feature>
<sequence>MAQNTANSQNPGVKEEVLEEVLKIENIEKFIVYYSPGKRVALHNEIVIGFGSQSESQGIVLNNKEAKKDSVSELIYSESEETLQLWRKALKSDLQPEKAHIYLEDLSPDTCLGFILFYLRVRGVDLQLIDRKWIHYVTLWEKGDVKTTGQPFESWGCLHNALSHTYFDRSEHENSTVFQEGFKSCIRFVVQLIKADLDPSKLDPLKGSEYYHRAVALLQHEYQEYKQMLNHALTVQLQLPLKDTNRKILVDAFLVKERKHLGTVKVFLRNDLENSWSKKGFAFMAVHNPDLVGTGSDITVSVDTSVGVHLKELWDKLEEMENDKWEGNRPTCKPRYTDLRSMATEPWYDENKKYTILGAPKKLPDGRMGSALKWDDVLQSIWELYHPAKDLRVSAAVSGGGESYIGTYLVHECKPLISDRKYQKQFMAVKWDHSQKDQSIIMSPTMKRYLAACAAGRLTLGKLPRMQELPQESNFDFETIPGGFVVLHKDGALLFDDWSRDQVDVDKYKSEFLKVLKRYGVVQEKYEEIHREVSDIKEITDQGKVLNRKKLIALNNRITKLKMELRYVVLETMTTNTDHHLEMFREKLERRWGISSKLVELYEIIGDIENIIKSYTEIRTNQLVSFITIYGFPFALFGGLFQFSLQDMHGPRLLGMHIIGVVLFLTLSVLAVLFLRQRLKKIDK</sequence>
<dbReference type="EMBL" id="WBPI01000023">
    <property type="protein sequence ID" value="KAB2447024.1"/>
    <property type="molecule type" value="Genomic_DNA"/>
</dbReference>
<protein>
    <submittedName>
        <fullName evidence="2">Uncharacterized protein</fullName>
    </submittedName>
</protein>
<keyword evidence="1" id="KW-1133">Transmembrane helix</keyword>
<accession>A0AAN6B5C1</accession>
<keyword evidence="1" id="KW-0472">Membrane</keyword>
<proteinExistence type="predicted"/>
<dbReference type="AlphaFoldDB" id="A0AAN6B5C1"/>
<name>A0AAN6B5C1_BACCE</name>
<organism evidence="2 3">
    <name type="scientific">Bacillus cereus</name>
    <dbReference type="NCBI Taxonomy" id="1396"/>
    <lineage>
        <taxon>Bacteria</taxon>
        <taxon>Bacillati</taxon>
        <taxon>Bacillota</taxon>
        <taxon>Bacilli</taxon>
        <taxon>Bacillales</taxon>
        <taxon>Bacillaceae</taxon>
        <taxon>Bacillus</taxon>
        <taxon>Bacillus cereus group</taxon>
    </lineage>
</organism>
<feature type="transmembrane region" description="Helical" evidence="1">
    <location>
        <begin position="623"/>
        <end position="641"/>
    </location>
</feature>
<evidence type="ECO:0000313" key="2">
    <source>
        <dbReference type="EMBL" id="KAB2447024.1"/>
    </source>
</evidence>
<evidence type="ECO:0000256" key="1">
    <source>
        <dbReference type="SAM" id="Phobius"/>
    </source>
</evidence>
<dbReference type="Proteomes" id="UP000461739">
    <property type="component" value="Unassembled WGS sequence"/>
</dbReference>
<evidence type="ECO:0000313" key="3">
    <source>
        <dbReference type="Proteomes" id="UP000461739"/>
    </source>
</evidence>
<gene>
    <name evidence="2" type="ORF">F8165_26000</name>
</gene>
<comment type="caution">
    <text evidence="2">The sequence shown here is derived from an EMBL/GenBank/DDBJ whole genome shotgun (WGS) entry which is preliminary data.</text>
</comment>
<keyword evidence="1" id="KW-0812">Transmembrane</keyword>